<dbReference type="AlphaFoldDB" id="A0A7L2VRK9"/>
<name>A0A7L2VRK9_9AVES</name>
<keyword evidence="4" id="KW-0964">Secreted</keyword>
<accession>A0A7L2VRK9</accession>
<keyword evidence="3" id="KW-0813">Transport</keyword>
<keyword evidence="5" id="KW-0732">Signal</keyword>
<gene>
    <name evidence="9" type="primary">Gif</name>
    <name evidence="9" type="ORF">BRALEP_R08408</name>
</gene>
<feature type="domain" description="Transcobalamin-like C-terminal" evidence="8">
    <location>
        <begin position="118"/>
        <end position="190"/>
    </location>
</feature>
<protein>
    <submittedName>
        <fullName evidence="9">IF factor</fullName>
    </submittedName>
</protein>
<evidence type="ECO:0000259" key="8">
    <source>
        <dbReference type="Pfam" id="PF14478"/>
    </source>
</evidence>
<keyword evidence="3" id="KW-0406">Ion transport</keyword>
<evidence type="ECO:0000313" key="9">
    <source>
        <dbReference type="EMBL" id="NXS59387.1"/>
    </source>
</evidence>
<comment type="subcellular location">
    <subcellularLocation>
        <location evidence="1">Secreted</location>
    </subcellularLocation>
</comment>
<dbReference type="InterPro" id="IPR027954">
    <property type="entry name" value="Transcobalamin-like_C"/>
</dbReference>
<evidence type="ECO:0000256" key="6">
    <source>
        <dbReference type="ARBA" id="ARBA00023285"/>
    </source>
</evidence>
<dbReference type="GO" id="GO:0005615">
    <property type="term" value="C:extracellular space"/>
    <property type="evidence" value="ECO:0007669"/>
    <property type="project" value="TreeGrafter"/>
</dbReference>
<evidence type="ECO:0000313" key="10">
    <source>
        <dbReference type="Proteomes" id="UP000520535"/>
    </source>
</evidence>
<evidence type="ECO:0000256" key="1">
    <source>
        <dbReference type="ARBA" id="ARBA00004613"/>
    </source>
</evidence>
<proteinExistence type="inferred from homology"/>
<evidence type="ECO:0000256" key="7">
    <source>
        <dbReference type="PIRSR" id="PIRSR602157-1"/>
    </source>
</evidence>
<dbReference type="Gene3D" id="2.170.130.30">
    <property type="match status" value="1"/>
</dbReference>
<comment type="similarity">
    <text evidence="2">Belongs to the eukaryotic cobalamin transport proteins family.</text>
</comment>
<dbReference type="InterPro" id="IPR002157">
    <property type="entry name" value="Cbl-bd_prot"/>
</dbReference>
<dbReference type="OrthoDB" id="6343110at2759"/>
<evidence type="ECO:0000256" key="4">
    <source>
        <dbReference type="ARBA" id="ARBA00022525"/>
    </source>
</evidence>
<dbReference type="EMBL" id="VYZX01021590">
    <property type="protein sequence ID" value="NXS59387.1"/>
    <property type="molecule type" value="Genomic_DNA"/>
</dbReference>
<evidence type="ECO:0000256" key="3">
    <source>
        <dbReference type="ARBA" id="ARBA00022426"/>
    </source>
</evidence>
<dbReference type="Pfam" id="PF01122">
    <property type="entry name" value="Cobalamin_bind"/>
    <property type="match status" value="1"/>
</dbReference>
<feature type="binding site" evidence="7">
    <location>
        <position position="174"/>
    </location>
    <ligand>
        <name>cyanocob(III)alamin</name>
        <dbReference type="ChEBI" id="CHEBI:17439"/>
    </ligand>
</feature>
<keyword evidence="10" id="KW-1185">Reference proteome</keyword>
<dbReference type="GO" id="GO:0006824">
    <property type="term" value="P:cobalt ion transport"/>
    <property type="evidence" value="ECO:0007669"/>
    <property type="project" value="UniProtKB-KW"/>
</dbReference>
<organism evidence="9 10">
    <name type="scientific">Brachypteracias leptosomus</name>
    <name type="common">short-legged ground-roller</name>
    <dbReference type="NCBI Taxonomy" id="135165"/>
    <lineage>
        <taxon>Eukaryota</taxon>
        <taxon>Metazoa</taxon>
        <taxon>Chordata</taxon>
        <taxon>Craniata</taxon>
        <taxon>Vertebrata</taxon>
        <taxon>Euteleostomi</taxon>
        <taxon>Archelosauria</taxon>
        <taxon>Archosauria</taxon>
        <taxon>Dinosauria</taxon>
        <taxon>Saurischia</taxon>
        <taxon>Theropoda</taxon>
        <taxon>Coelurosauria</taxon>
        <taxon>Aves</taxon>
        <taxon>Neognathae</taxon>
        <taxon>Neoaves</taxon>
        <taxon>Telluraves</taxon>
        <taxon>Coraciimorphae</taxon>
        <taxon>Coraciiformes</taxon>
        <taxon>Brachypteraciidae</taxon>
        <taxon>Brachypteracias</taxon>
    </lineage>
</organism>
<keyword evidence="6 7" id="KW-0170">Cobalt</keyword>
<feature type="binding site" evidence="7">
    <location>
        <position position="196"/>
    </location>
    <ligand>
        <name>cyanocob(III)alamin</name>
        <dbReference type="ChEBI" id="CHEBI:17439"/>
    </ligand>
</feature>
<dbReference type="InterPro" id="IPR051588">
    <property type="entry name" value="Cobalamin_Transport"/>
</dbReference>
<feature type="binding site" evidence="7">
    <location>
        <position position="53"/>
    </location>
    <ligand>
        <name>cyanocob(III)alamin</name>
        <dbReference type="ChEBI" id="CHEBI:17439"/>
    </ligand>
</feature>
<dbReference type="Pfam" id="PF14478">
    <property type="entry name" value="DUF4430"/>
    <property type="match status" value="1"/>
</dbReference>
<dbReference type="Gene3D" id="1.50.10.20">
    <property type="match status" value="1"/>
</dbReference>
<feature type="non-terminal residue" evidence="9">
    <location>
        <position position="196"/>
    </location>
</feature>
<feature type="non-terminal residue" evidence="9">
    <location>
        <position position="1"/>
    </location>
</feature>
<comment type="caution">
    <text evidence="9">The sequence shown here is derived from an EMBL/GenBank/DDBJ whole genome shotgun (WGS) entry which is preliminary data.</text>
</comment>
<dbReference type="GO" id="GO:0015889">
    <property type="term" value="P:cobalamin transport"/>
    <property type="evidence" value="ECO:0007669"/>
    <property type="project" value="InterPro"/>
</dbReference>
<dbReference type="PANTHER" id="PTHR10559">
    <property type="entry name" value="TRANSCOBALAMIN-1/GASTRIC INTRINSIC FACTOR"/>
    <property type="match status" value="1"/>
</dbReference>
<reference evidence="9 10" key="1">
    <citation type="submission" date="2019-09" db="EMBL/GenBank/DDBJ databases">
        <title>Bird 10,000 Genomes (B10K) Project - Family phase.</title>
        <authorList>
            <person name="Zhang G."/>
        </authorList>
    </citation>
    <scope>NUCLEOTIDE SEQUENCE [LARGE SCALE GENOMIC DNA]</scope>
    <source>
        <strain evidence="9">B10K-DU-012-52</strain>
    </source>
</reference>
<keyword evidence="3" id="KW-0171">Cobalt transport</keyword>
<sequence>KNDGLMGNIYSMGVAMQALEAIEKFYAPREWDCEQAFNVVYQHDYQLTMAIAQVLPALVDKPYIRAGSLASLQGRGSCPGHPPSSSPLPETIQVLYSIINKLKGKHFHYSITVSIPDGSTLLKVMQVAAEKEGENFSFKTEDTSWGPMVVSIHGVAADDQDRTYWQFFSGDVRLQEGVGTYKPQNGEHIRAVFSRY</sequence>
<dbReference type="GO" id="GO:0031419">
    <property type="term" value="F:cobalamin binding"/>
    <property type="evidence" value="ECO:0007669"/>
    <property type="project" value="InterPro"/>
</dbReference>
<evidence type="ECO:0000256" key="2">
    <source>
        <dbReference type="ARBA" id="ARBA00006449"/>
    </source>
</evidence>
<dbReference type="Proteomes" id="UP000520535">
    <property type="component" value="Unassembled WGS sequence"/>
</dbReference>
<dbReference type="PANTHER" id="PTHR10559:SF15">
    <property type="entry name" value="COBALAMIN BINDING INTRINSIC FACTOR"/>
    <property type="match status" value="1"/>
</dbReference>
<feature type="binding site" evidence="7">
    <location>
        <position position="8"/>
    </location>
    <ligand>
        <name>cyanocob(III)alamin</name>
        <dbReference type="ChEBI" id="CHEBI:17439"/>
    </ligand>
</feature>
<evidence type="ECO:0000256" key="5">
    <source>
        <dbReference type="ARBA" id="ARBA00022729"/>
    </source>
</evidence>